<name>A0A0X8GYW7_9FIRM</name>
<evidence type="ECO:0008006" key="4">
    <source>
        <dbReference type="Google" id="ProtNLM"/>
    </source>
</evidence>
<feature type="transmembrane region" description="Helical" evidence="1">
    <location>
        <begin position="152"/>
        <end position="171"/>
    </location>
</feature>
<dbReference type="PANTHER" id="PTHR37308:SF1">
    <property type="entry name" value="POLYPRENYL-PHOSPHATE TRANSPORTER"/>
    <property type="match status" value="1"/>
</dbReference>
<keyword evidence="1" id="KW-0472">Membrane</keyword>
<feature type="transmembrane region" description="Helical" evidence="1">
    <location>
        <begin position="224"/>
        <end position="241"/>
    </location>
</feature>
<keyword evidence="1" id="KW-1133">Transmembrane helix</keyword>
<dbReference type="STRING" id="1514105.AOC36_02905"/>
<dbReference type="EMBL" id="CP013213">
    <property type="protein sequence ID" value="AMC92967.1"/>
    <property type="molecule type" value="Genomic_DNA"/>
</dbReference>
<dbReference type="KEGG" id="erl:AOC36_02905"/>
<feature type="transmembrane region" description="Helical" evidence="1">
    <location>
        <begin position="62"/>
        <end position="82"/>
    </location>
</feature>
<evidence type="ECO:0000256" key="1">
    <source>
        <dbReference type="SAM" id="Phobius"/>
    </source>
</evidence>
<feature type="transmembrane region" description="Helical" evidence="1">
    <location>
        <begin position="122"/>
        <end position="140"/>
    </location>
</feature>
<accession>A0A0X8GYW7</accession>
<reference evidence="2 3" key="1">
    <citation type="submission" date="2015-10" db="EMBL/GenBank/DDBJ databases">
        <title>Erysipelothrix larvae sp. LV19 isolated from the larval gut of the rhinoceros beetle, Trypoxylus dichotomus.</title>
        <authorList>
            <person name="Lim S."/>
            <person name="Kim B.-C."/>
        </authorList>
    </citation>
    <scope>NUCLEOTIDE SEQUENCE [LARGE SCALE GENOMIC DNA]</scope>
    <source>
        <strain evidence="2 3">LV19</strain>
    </source>
</reference>
<protein>
    <recommendedName>
        <fullName evidence="4">DUF368 domain-containing protein</fullName>
    </recommendedName>
</protein>
<organism evidence="2 3">
    <name type="scientific">Erysipelothrix larvae</name>
    <dbReference type="NCBI Taxonomy" id="1514105"/>
    <lineage>
        <taxon>Bacteria</taxon>
        <taxon>Bacillati</taxon>
        <taxon>Bacillota</taxon>
        <taxon>Erysipelotrichia</taxon>
        <taxon>Erysipelotrichales</taxon>
        <taxon>Erysipelotrichaceae</taxon>
        <taxon>Erysipelothrix</taxon>
    </lineage>
</organism>
<dbReference type="Pfam" id="PF04018">
    <property type="entry name" value="VCA0040-like"/>
    <property type="match status" value="1"/>
</dbReference>
<dbReference type="OrthoDB" id="9793746at2"/>
<dbReference type="PANTHER" id="PTHR37308">
    <property type="entry name" value="INTEGRAL MEMBRANE PROTEIN"/>
    <property type="match status" value="1"/>
</dbReference>
<keyword evidence="3" id="KW-1185">Reference proteome</keyword>
<gene>
    <name evidence="2" type="ORF">AOC36_02905</name>
</gene>
<feature type="transmembrane region" description="Helical" evidence="1">
    <location>
        <begin position="21"/>
        <end position="42"/>
    </location>
</feature>
<dbReference type="AlphaFoldDB" id="A0A0X8GYW7"/>
<keyword evidence="1" id="KW-0812">Transmembrane</keyword>
<evidence type="ECO:0000313" key="3">
    <source>
        <dbReference type="Proteomes" id="UP000063781"/>
    </source>
</evidence>
<feature type="transmembrane region" description="Helical" evidence="1">
    <location>
        <begin position="94"/>
        <end position="110"/>
    </location>
</feature>
<feature type="transmembrane region" description="Helical" evidence="1">
    <location>
        <begin position="247"/>
        <end position="269"/>
    </location>
</feature>
<evidence type="ECO:0000313" key="2">
    <source>
        <dbReference type="EMBL" id="AMC92967.1"/>
    </source>
</evidence>
<feature type="transmembrane region" description="Helical" evidence="1">
    <location>
        <begin position="191"/>
        <end position="212"/>
    </location>
</feature>
<sequence length="278" mass="30865">MILKRSKLPMIDWILRFIKGVLIGSGFILPGVSGGALAAVFGVYQQIITFLAHITHNFKSNIIYFIPLGLGGISGVIFFSYLMSFFLSRYETQILWLFVGCILGTVPSLWKQAGAKGREKKHIIILILVFLISLMLMVFGETLLYLNPHPKFSTWIIVGVLIGLGLIIPGLSPTNLIVYLGLYKHMTDGLINFDLMIIIPILIGTICTVLLLSKMMNFAFNNAHTVLFHCILGIILASTLMIMPQGFSTLCLESLVLLFAGSGFGYWMCTLQKEHDIT</sequence>
<dbReference type="InterPro" id="IPR007163">
    <property type="entry name" value="VCA0040-like"/>
</dbReference>
<proteinExistence type="predicted"/>
<dbReference type="Proteomes" id="UP000063781">
    <property type="component" value="Chromosome"/>
</dbReference>